<dbReference type="Gene3D" id="3.40.50.1820">
    <property type="entry name" value="alpha/beta hydrolase"/>
    <property type="match status" value="1"/>
</dbReference>
<evidence type="ECO:0000256" key="1">
    <source>
        <dbReference type="SAM" id="MobiDB-lite"/>
    </source>
</evidence>
<dbReference type="Proteomes" id="UP000799444">
    <property type="component" value="Unassembled WGS sequence"/>
</dbReference>
<name>A0A9P4UW26_9PLEO</name>
<dbReference type="GO" id="GO:0016020">
    <property type="term" value="C:membrane"/>
    <property type="evidence" value="ECO:0007669"/>
    <property type="project" value="TreeGrafter"/>
</dbReference>
<proteinExistence type="predicted"/>
<evidence type="ECO:0000313" key="3">
    <source>
        <dbReference type="EMBL" id="KAF2727471.1"/>
    </source>
</evidence>
<feature type="domain" description="AB hydrolase-1" evidence="2">
    <location>
        <begin position="34"/>
        <end position="274"/>
    </location>
</feature>
<dbReference type="PANTHER" id="PTHR43798">
    <property type="entry name" value="MONOACYLGLYCEROL LIPASE"/>
    <property type="match status" value="1"/>
</dbReference>
<reference evidence="3" key="1">
    <citation type="journal article" date="2020" name="Stud. Mycol.">
        <title>101 Dothideomycetes genomes: a test case for predicting lifestyles and emergence of pathogens.</title>
        <authorList>
            <person name="Haridas S."/>
            <person name="Albert R."/>
            <person name="Binder M."/>
            <person name="Bloem J."/>
            <person name="Labutti K."/>
            <person name="Salamov A."/>
            <person name="Andreopoulos B."/>
            <person name="Baker S."/>
            <person name="Barry K."/>
            <person name="Bills G."/>
            <person name="Bluhm B."/>
            <person name="Cannon C."/>
            <person name="Castanera R."/>
            <person name="Culley D."/>
            <person name="Daum C."/>
            <person name="Ezra D."/>
            <person name="Gonzalez J."/>
            <person name="Henrissat B."/>
            <person name="Kuo A."/>
            <person name="Liang C."/>
            <person name="Lipzen A."/>
            <person name="Lutzoni F."/>
            <person name="Magnuson J."/>
            <person name="Mondo S."/>
            <person name="Nolan M."/>
            <person name="Ohm R."/>
            <person name="Pangilinan J."/>
            <person name="Park H.-J."/>
            <person name="Ramirez L."/>
            <person name="Alfaro M."/>
            <person name="Sun H."/>
            <person name="Tritt A."/>
            <person name="Yoshinaga Y."/>
            <person name="Zwiers L.-H."/>
            <person name="Turgeon B."/>
            <person name="Goodwin S."/>
            <person name="Spatafora J."/>
            <person name="Crous P."/>
            <person name="Grigoriev I."/>
        </authorList>
    </citation>
    <scope>NUCLEOTIDE SEQUENCE</scope>
    <source>
        <strain evidence="3">CBS 125425</strain>
    </source>
</reference>
<dbReference type="OrthoDB" id="8119704at2759"/>
<comment type="caution">
    <text evidence="3">The sequence shown here is derived from an EMBL/GenBank/DDBJ whole genome shotgun (WGS) entry which is preliminary data.</text>
</comment>
<evidence type="ECO:0000259" key="2">
    <source>
        <dbReference type="Pfam" id="PF12697"/>
    </source>
</evidence>
<protein>
    <submittedName>
        <fullName evidence="3">Alpha/beta-hydrolase</fullName>
    </submittedName>
</protein>
<dbReference type="InterPro" id="IPR029058">
    <property type="entry name" value="AB_hydrolase_fold"/>
</dbReference>
<feature type="compositionally biased region" description="Low complexity" evidence="1">
    <location>
        <begin position="1"/>
        <end position="11"/>
    </location>
</feature>
<evidence type="ECO:0000313" key="4">
    <source>
        <dbReference type="Proteomes" id="UP000799444"/>
    </source>
</evidence>
<feature type="region of interest" description="Disordered" evidence="1">
    <location>
        <begin position="1"/>
        <end position="32"/>
    </location>
</feature>
<organism evidence="3 4">
    <name type="scientific">Polyplosphaeria fusca</name>
    <dbReference type="NCBI Taxonomy" id="682080"/>
    <lineage>
        <taxon>Eukaryota</taxon>
        <taxon>Fungi</taxon>
        <taxon>Dikarya</taxon>
        <taxon>Ascomycota</taxon>
        <taxon>Pezizomycotina</taxon>
        <taxon>Dothideomycetes</taxon>
        <taxon>Pleosporomycetidae</taxon>
        <taxon>Pleosporales</taxon>
        <taxon>Tetraplosphaeriaceae</taxon>
        <taxon>Polyplosphaeria</taxon>
    </lineage>
</organism>
<dbReference type="AlphaFoldDB" id="A0A9P4UW26"/>
<dbReference type="SUPFAM" id="SSF53474">
    <property type="entry name" value="alpha/beta-Hydrolases"/>
    <property type="match status" value="1"/>
</dbReference>
<accession>A0A9P4UW26</accession>
<dbReference type="PANTHER" id="PTHR43798:SF33">
    <property type="entry name" value="HYDROLASE, PUTATIVE (AFU_ORTHOLOGUE AFUA_2G14860)-RELATED"/>
    <property type="match status" value="1"/>
</dbReference>
<dbReference type="InterPro" id="IPR000073">
    <property type="entry name" value="AB_hydrolase_1"/>
</dbReference>
<sequence length="290" mass="31339">MPTTTTLLPTPHATISLTDTGPPSSPPSPPSPAILLLHSNSLSSKIFLPLLPSLSSTHRTLTLDLPGHGSSSDATIPSTSYTMSGYAEVALDVLEGLGVKEVVVVGWSLGGHVGVEMLEQQQRGREKVKIVGLVIVGTPPARGAGEIRRGFRFSGEEVPMAGRRGLGGEGEGEFVRGTVGSGWEGWMEGDVRRADGRAREVMWESFAGGKGADQRRVVEEEKEVLVGVINGADEPFVNLDYLDAIQWGNLWRGECIRIEGAKHAPHWEKREEFEKLLQEFLADVEKIGQQ</sequence>
<dbReference type="EMBL" id="ML996330">
    <property type="protein sequence ID" value="KAF2727471.1"/>
    <property type="molecule type" value="Genomic_DNA"/>
</dbReference>
<keyword evidence="4" id="KW-1185">Reference proteome</keyword>
<gene>
    <name evidence="3" type="ORF">EJ04DRAFT_451251</name>
</gene>
<dbReference type="PRINTS" id="PR00111">
    <property type="entry name" value="ABHYDROLASE"/>
</dbReference>
<feature type="compositionally biased region" description="Pro residues" evidence="1">
    <location>
        <begin position="23"/>
        <end position="32"/>
    </location>
</feature>
<dbReference type="Pfam" id="PF12697">
    <property type="entry name" value="Abhydrolase_6"/>
    <property type="match status" value="1"/>
</dbReference>
<dbReference type="InterPro" id="IPR050266">
    <property type="entry name" value="AB_hydrolase_sf"/>
</dbReference>